<dbReference type="InterPro" id="IPR029044">
    <property type="entry name" value="Nucleotide-diphossugar_trans"/>
</dbReference>
<organism evidence="1 2">
    <name type="scientific">Dyadobacter psychrophilus</name>
    <dbReference type="NCBI Taxonomy" id="651661"/>
    <lineage>
        <taxon>Bacteria</taxon>
        <taxon>Pseudomonadati</taxon>
        <taxon>Bacteroidota</taxon>
        <taxon>Cytophagia</taxon>
        <taxon>Cytophagales</taxon>
        <taxon>Spirosomataceae</taxon>
        <taxon>Dyadobacter</taxon>
    </lineage>
</organism>
<evidence type="ECO:0008006" key="3">
    <source>
        <dbReference type="Google" id="ProtNLM"/>
    </source>
</evidence>
<evidence type="ECO:0000313" key="1">
    <source>
        <dbReference type="EMBL" id="SKC19001.1"/>
    </source>
</evidence>
<dbReference type="Gene3D" id="3.90.550.10">
    <property type="entry name" value="Spore Coat Polysaccharide Biosynthesis Protein SpsA, Chain A"/>
    <property type="match status" value="1"/>
</dbReference>
<gene>
    <name evidence="1" type="ORF">SAMN05660293_05401</name>
</gene>
<dbReference type="Proteomes" id="UP000190897">
    <property type="component" value="Unassembled WGS sequence"/>
</dbReference>
<keyword evidence="2" id="KW-1185">Reference proteome</keyword>
<proteinExistence type="predicted"/>
<name>A0A1T5HEQ0_9BACT</name>
<dbReference type="SUPFAM" id="SSF53448">
    <property type="entry name" value="Nucleotide-diphospho-sugar transferases"/>
    <property type="match status" value="1"/>
</dbReference>
<dbReference type="OrthoDB" id="9785375at2"/>
<accession>A0A1T5HEQ0</accession>
<sequence length="312" mass="37389">MSNKTFDIPVLLIMFNRPETTCHVFDQIRKLRPDKLYIFSEAHRKGEHNEAELVETCRYLVDDSQINWTCDVERWYADTFMGHAIGISSAITWAFETCEKLIVLQDDCLPHPTFFTFCKLMLEKYENNDRVMHISGTRWNQNFDIKHTDHFFSPIGHIWGWATWKRAWSKYDFWMEQFPEMRSQKRIQMLFDDADIASFWNSRLEEVYDEHSKKSWDYQWQYTLFMNYGLAAIPNVNLVSNIGFERASYGIKQLDKHFRQTQAWKNLPGQVDLIIDKKYERNYAINHFFINTGLWSRIFQGFKQMLQSLSVS</sequence>
<protein>
    <recommendedName>
        <fullName evidence="3">GNT-I family protein</fullName>
    </recommendedName>
</protein>
<dbReference type="EMBL" id="FUZA01000012">
    <property type="protein sequence ID" value="SKC19001.1"/>
    <property type="molecule type" value="Genomic_DNA"/>
</dbReference>
<reference evidence="2" key="1">
    <citation type="submission" date="2017-02" db="EMBL/GenBank/DDBJ databases">
        <authorList>
            <person name="Varghese N."/>
            <person name="Submissions S."/>
        </authorList>
    </citation>
    <scope>NUCLEOTIDE SEQUENCE [LARGE SCALE GENOMIC DNA]</scope>
    <source>
        <strain evidence="2">DSM 22270</strain>
    </source>
</reference>
<dbReference type="AlphaFoldDB" id="A0A1T5HEQ0"/>
<evidence type="ECO:0000313" key="2">
    <source>
        <dbReference type="Proteomes" id="UP000190897"/>
    </source>
</evidence>
<dbReference type="RefSeq" id="WP_082217827.1">
    <property type="nucleotide sequence ID" value="NZ_FUZA01000012.1"/>
</dbReference>
<dbReference type="STRING" id="651661.SAMN05660293_05401"/>